<dbReference type="Proteomes" id="UP000617628">
    <property type="component" value="Unassembled WGS sequence"/>
</dbReference>
<keyword evidence="3" id="KW-0378">Hydrolase</keyword>
<gene>
    <name evidence="3" type="ORF">JIN87_23355</name>
</gene>
<dbReference type="SUPFAM" id="SSF56219">
    <property type="entry name" value="DNase I-like"/>
    <property type="match status" value="1"/>
</dbReference>
<organism evidence="3 4">
    <name type="scientific">Pelagicoccus mobilis</name>
    <dbReference type="NCBI Taxonomy" id="415221"/>
    <lineage>
        <taxon>Bacteria</taxon>
        <taxon>Pseudomonadati</taxon>
        <taxon>Verrucomicrobiota</taxon>
        <taxon>Opitutia</taxon>
        <taxon>Puniceicoccales</taxon>
        <taxon>Pelagicoccaceae</taxon>
        <taxon>Pelagicoccus</taxon>
    </lineage>
</organism>
<evidence type="ECO:0000256" key="1">
    <source>
        <dbReference type="SAM" id="SignalP"/>
    </source>
</evidence>
<evidence type="ECO:0000313" key="3">
    <source>
        <dbReference type="EMBL" id="MBK1879841.1"/>
    </source>
</evidence>
<evidence type="ECO:0000259" key="2">
    <source>
        <dbReference type="Pfam" id="PF03372"/>
    </source>
</evidence>
<evidence type="ECO:0000313" key="4">
    <source>
        <dbReference type="Proteomes" id="UP000617628"/>
    </source>
</evidence>
<comment type="caution">
    <text evidence="3">The sequence shown here is derived from an EMBL/GenBank/DDBJ whole genome shotgun (WGS) entry which is preliminary data.</text>
</comment>
<protein>
    <submittedName>
        <fullName evidence="3">Endonuclease/exonuclease/phosphatase family protein</fullName>
    </submittedName>
</protein>
<dbReference type="CDD" id="cd09083">
    <property type="entry name" value="EEP-1"/>
    <property type="match status" value="1"/>
</dbReference>
<dbReference type="GO" id="GO:0000175">
    <property type="term" value="F:3'-5'-RNA exonuclease activity"/>
    <property type="evidence" value="ECO:0007669"/>
    <property type="project" value="TreeGrafter"/>
</dbReference>
<feature type="chain" id="PRO_5037142315" evidence="1">
    <location>
        <begin position="26"/>
        <end position="302"/>
    </location>
</feature>
<accession>A0A934S381</accession>
<feature type="signal peptide" evidence="1">
    <location>
        <begin position="1"/>
        <end position="25"/>
    </location>
</feature>
<dbReference type="Pfam" id="PF03372">
    <property type="entry name" value="Exo_endo_phos"/>
    <property type="match status" value="1"/>
</dbReference>
<reference evidence="3" key="1">
    <citation type="submission" date="2021-01" db="EMBL/GenBank/DDBJ databases">
        <title>Modified the classification status of verrucomicrobia.</title>
        <authorList>
            <person name="Feng X."/>
        </authorList>
    </citation>
    <scope>NUCLEOTIDE SEQUENCE</scope>
    <source>
        <strain evidence="3">KCTC 13126</strain>
    </source>
</reference>
<keyword evidence="3" id="KW-0255">Endonuclease</keyword>
<dbReference type="RefSeq" id="WP_200358107.1">
    <property type="nucleotide sequence ID" value="NZ_JAENIL010000060.1"/>
</dbReference>
<name>A0A934S381_9BACT</name>
<dbReference type="AlphaFoldDB" id="A0A934S381"/>
<dbReference type="GO" id="GO:0004519">
    <property type="term" value="F:endonuclease activity"/>
    <property type="evidence" value="ECO:0007669"/>
    <property type="project" value="UniProtKB-KW"/>
</dbReference>
<proteinExistence type="predicted"/>
<dbReference type="EMBL" id="JAENIL010000060">
    <property type="protein sequence ID" value="MBK1879841.1"/>
    <property type="molecule type" value="Genomic_DNA"/>
</dbReference>
<dbReference type="InterPro" id="IPR036691">
    <property type="entry name" value="Endo/exonu/phosph_ase_sf"/>
</dbReference>
<dbReference type="Gene3D" id="3.60.10.10">
    <property type="entry name" value="Endonuclease/exonuclease/phosphatase"/>
    <property type="match status" value="1"/>
</dbReference>
<dbReference type="InterPro" id="IPR050410">
    <property type="entry name" value="CCR4/nocturin_mRNA_transcr"/>
</dbReference>
<dbReference type="PANTHER" id="PTHR12121">
    <property type="entry name" value="CARBON CATABOLITE REPRESSOR PROTEIN 4"/>
    <property type="match status" value="1"/>
</dbReference>
<sequence>MTQRIPLILLFALVAAHLGSASARSAEEGSDRTLTLMSYNIKFASRTFKPSWQERRGMQVEMIRRYSPDIIGTQEGLKGQIDDLMYDLPEYVVIGEGRKGGHDDEHMAIFFKKDKFRLREMGSFQLSDTPDIIGSGPEVNPRMVTWARLAFIDRNKGGEENRYSEDYRGHWEGSQEFYVFNTHFFNGRKLFKARESAARLIMERVEPLQPFGYWEENRPLFLMGDFNARPESKVYRTFVGEKGEEDPYLFTDTIEGGSGIDWILYRGNADVLSYEEIDYQVDGVFPSDHDPIFVKMNLRGGN</sequence>
<keyword evidence="4" id="KW-1185">Reference proteome</keyword>
<feature type="domain" description="Endonuclease/exonuclease/phosphatase" evidence="2">
    <location>
        <begin position="38"/>
        <end position="289"/>
    </location>
</feature>
<keyword evidence="1" id="KW-0732">Signal</keyword>
<dbReference type="InterPro" id="IPR005135">
    <property type="entry name" value="Endo/exonuclease/phosphatase"/>
</dbReference>
<dbReference type="PANTHER" id="PTHR12121:SF36">
    <property type="entry name" value="ENDONUCLEASE_EXONUCLEASE_PHOSPHATASE DOMAIN-CONTAINING PROTEIN"/>
    <property type="match status" value="1"/>
</dbReference>
<keyword evidence="3" id="KW-0540">Nuclease</keyword>